<keyword evidence="9" id="KW-0418">Kinase</keyword>
<dbReference type="Proteomes" id="UP001501821">
    <property type="component" value="Unassembled WGS sequence"/>
</dbReference>
<dbReference type="InterPro" id="IPR003594">
    <property type="entry name" value="HATPase_dom"/>
</dbReference>
<proteinExistence type="predicted"/>
<gene>
    <name evidence="16" type="ORF">GCM10022242_13000</name>
</gene>
<dbReference type="PANTHER" id="PTHR45569">
    <property type="entry name" value="SENSOR PROTEIN KDPD"/>
    <property type="match status" value="1"/>
</dbReference>
<dbReference type="EC" id="2.7.13.3" evidence="4"/>
<keyword evidence="11 14" id="KW-1133">Transmembrane helix</keyword>
<keyword evidence="8" id="KW-0547">Nucleotide-binding</keyword>
<dbReference type="SUPFAM" id="SSF55874">
    <property type="entry name" value="ATPase domain of HSP90 chaperone/DNA topoisomerase II/histidine kinase"/>
    <property type="match status" value="1"/>
</dbReference>
<evidence type="ECO:0000256" key="4">
    <source>
        <dbReference type="ARBA" id="ARBA00012438"/>
    </source>
</evidence>
<dbReference type="Pfam" id="PF02518">
    <property type="entry name" value="HATPase_c"/>
    <property type="match status" value="1"/>
</dbReference>
<keyword evidence="13 14" id="KW-0472">Membrane</keyword>
<comment type="catalytic activity">
    <reaction evidence="1">
        <text>ATP + protein L-histidine = ADP + protein N-phospho-L-histidine.</text>
        <dbReference type="EC" id="2.7.13.3"/>
    </reaction>
</comment>
<evidence type="ECO:0000256" key="3">
    <source>
        <dbReference type="ARBA" id="ARBA00004236"/>
    </source>
</evidence>
<evidence type="ECO:0000256" key="6">
    <source>
        <dbReference type="ARBA" id="ARBA00022679"/>
    </source>
</evidence>
<dbReference type="PROSITE" id="PS50109">
    <property type="entry name" value="HIS_KIN"/>
    <property type="match status" value="1"/>
</dbReference>
<evidence type="ECO:0000256" key="7">
    <source>
        <dbReference type="ARBA" id="ARBA00022692"/>
    </source>
</evidence>
<dbReference type="Gene3D" id="1.10.287.130">
    <property type="match status" value="1"/>
</dbReference>
<feature type="transmembrane region" description="Helical" evidence="14">
    <location>
        <begin position="47"/>
        <end position="80"/>
    </location>
</feature>
<dbReference type="InterPro" id="IPR004358">
    <property type="entry name" value="Sig_transdc_His_kin-like_C"/>
</dbReference>
<evidence type="ECO:0000256" key="1">
    <source>
        <dbReference type="ARBA" id="ARBA00000085"/>
    </source>
</evidence>
<reference evidence="17" key="1">
    <citation type="journal article" date="2019" name="Int. J. Syst. Evol. Microbiol.">
        <title>The Global Catalogue of Microorganisms (GCM) 10K type strain sequencing project: providing services to taxonomists for standard genome sequencing and annotation.</title>
        <authorList>
            <consortium name="The Broad Institute Genomics Platform"/>
            <consortium name="The Broad Institute Genome Sequencing Center for Infectious Disease"/>
            <person name="Wu L."/>
            <person name="Ma J."/>
        </authorList>
    </citation>
    <scope>NUCLEOTIDE SEQUENCE [LARGE SCALE GENOMIC DNA]</scope>
    <source>
        <strain evidence="17">JCM 16953</strain>
    </source>
</reference>
<dbReference type="PRINTS" id="PR00344">
    <property type="entry name" value="BCTRLSENSOR"/>
</dbReference>
<keyword evidence="7 14" id="KW-0812">Transmembrane</keyword>
<accession>A0ABP7I836</accession>
<feature type="domain" description="Histidine kinase" evidence="15">
    <location>
        <begin position="141"/>
        <end position="352"/>
    </location>
</feature>
<dbReference type="EMBL" id="BAABAH010000003">
    <property type="protein sequence ID" value="GAA3811927.1"/>
    <property type="molecule type" value="Genomic_DNA"/>
</dbReference>
<dbReference type="PANTHER" id="PTHR45569:SF1">
    <property type="entry name" value="SENSOR PROTEIN KDPD"/>
    <property type="match status" value="1"/>
</dbReference>
<evidence type="ECO:0000256" key="11">
    <source>
        <dbReference type="ARBA" id="ARBA00022989"/>
    </source>
</evidence>
<evidence type="ECO:0000256" key="14">
    <source>
        <dbReference type="SAM" id="Phobius"/>
    </source>
</evidence>
<evidence type="ECO:0000256" key="8">
    <source>
        <dbReference type="ARBA" id="ARBA00022741"/>
    </source>
</evidence>
<sequence length="357" mass="37149">MSTLRAGLLSRRRRAYGYAVALAGAAVLVLVLLPFRGGALNLASDVAAYLVLVVVAALVGGLGPALVASVMSAAVLNFFFTRPYRTFAIDDANNVVALTAFVVVGVMVSWLVDLSERRAAAASAAAEITAADQLRTAILAAVGHDLRSPLAAAKAVVSGLREEGVTLDEHDRRELLEAADEALDRLTGLVDNLLDLSRLQAGAMPVHLRPTALEDVVSRALDYLGVAPQSVVLAVPGELPEVVADPVLLERAVVNLVANAQRFSPDGRPPVVAAESVGGLVRLRVTDHGPGIPVDDRERVFKPFQRLGDTGTGLGLGLALSRGLVEAMGGRIDPTDTEGGGLTMVLTLPVARTGDTS</sequence>
<dbReference type="SMART" id="SM00387">
    <property type="entry name" value="HATPase_c"/>
    <property type="match status" value="1"/>
</dbReference>
<dbReference type="InterPro" id="IPR003661">
    <property type="entry name" value="HisK_dim/P_dom"/>
</dbReference>
<dbReference type="Gene3D" id="1.20.120.620">
    <property type="entry name" value="Backbone structure of the membrane domain of e. Coli histidine kinase receptor kdpd"/>
    <property type="match status" value="1"/>
</dbReference>
<dbReference type="RefSeq" id="WP_344773513.1">
    <property type="nucleotide sequence ID" value="NZ_BAABAH010000003.1"/>
</dbReference>
<dbReference type="SUPFAM" id="SSF47384">
    <property type="entry name" value="Homodimeric domain of signal transducing histidine kinase"/>
    <property type="match status" value="1"/>
</dbReference>
<evidence type="ECO:0000256" key="9">
    <source>
        <dbReference type="ARBA" id="ARBA00022777"/>
    </source>
</evidence>
<feature type="transmembrane region" description="Helical" evidence="14">
    <location>
        <begin position="15"/>
        <end position="35"/>
    </location>
</feature>
<dbReference type="InterPro" id="IPR036097">
    <property type="entry name" value="HisK_dim/P_sf"/>
</dbReference>
<dbReference type="InterPro" id="IPR025201">
    <property type="entry name" value="KdpD_TM"/>
</dbReference>
<evidence type="ECO:0000256" key="10">
    <source>
        <dbReference type="ARBA" id="ARBA00022840"/>
    </source>
</evidence>
<evidence type="ECO:0000256" key="13">
    <source>
        <dbReference type="ARBA" id="ARBA00023136"/>
    </source>
</evidence>
<evidence type="ECO:0000313" key="16">
    <source>
        <dbReference type="EMBL" id="GAA3811927.1"/>
    </source>
</evidence>
<dbReference type="Pfam" id="PF00512">
    <property type="entry name" value="HisKA"/>
    <property type="match status" value="1"/>
</dbReference>
<evidence type="ECO:0000313" key="17">
    <source>
        <dbReference type="Proteomes" id="UP001501821"/>
    </source>
</evidence>
<dbReference type="SMART" id="SM00388">
    <property type="entry name" value="HisKA"/>
    <property type="match status" value="1"/>
</dbReference>
<dbReference type="InterPro" id="IPR038318">
    <property type="entry name" value="KdpD_sf"/>
</dbReference>
<comment type="subcellular location">
    <subcellularLocation>
        <location evidence="3">Cell membrane</location>
    </subcellularLocation>
    <subcellularLocation>
        <location evidence="2">Membrane</location>
        <topology evidence="2">Multi-pass membrane protein</topology>
    </subcellularLocation>
</comment>
<organism evidence="16 17">
    <name type="scientific">Nocardioides panacisoli</name>
    <dbReference type="NCBI Taxonomy" id="627624"/>
    <lineage>
        <taxon>Bacteria</taxon>
        <taxon>Bacillati</taxon>
        <taxon>Actinomycetota</taxon>
        <taxon>Actinomycetes</taxon>
        <taxon>Propionibacteriales</taxon>
        <taxon>Nocardioidaceae</taxon>
        <taxon>Nocardioides</taxon>
    </lineage>
</organism>
<evidence type="ECO:0000256" key="5">
    <source>
        <dbReference type="ARBA" id="ARBA00022553"/>
    </source>
</evidence>
<feature type="transmembrane region" description="Helical" evidence="14">
    <location>
        <begin position="92"/>
        <end position="112"/>
    </location>
</feature>
<dbReference type="Gene3D" id="3.30.565.10">
    <property type="entry name" value="Histidine kinase-like ATPase, C-terminal domain"/>
    <property type="match status" value="1"/>
</dbReference>
<evidence type="ECO:0000259" key="15">
    <source>
        <dbReference type="PROSITE" id="PS50109"/>
    </source>
</evidence>
<dbReference type="InterPro" id="IPR052023">
    <property type="entry name" value="Histidine_kinase_KdpD"/>
</dbReference>
<protein>
    <recommendedName>
        <fullName evidence="4">histidine kinase</fullName>
        <ecNumber evidence="4">2.7.13.3</ecNumber>
    </recommendedName>
</protein>
<keyword evidence="17" id="KW-1185">Reference proteome</keyword>
<keyword evidence="12" id="KW-0902">Two-component regulatory system</keyword>
<evidence type="ECO:0000256" key="12">
    <source>
        <dbReference type="ARBA" id="ARBA00023012"/>
    </source>
</evidence>
<comment type="caution">
    <text evidence="16">The sequence shown here is derived from an EMBL/GenBank/DDBJ whole genome shotgun (WGS) entry which is preliminary data.</text>
</comment>
<name>A0ABP7I836_9ACTN</name>
<dbReference type="InterPro" id="IPR005467">
    <property type="entry name" value="His_kinase_dom"/>
</dbReference>
<keyword evidence="6" id="KW-0808">Transferase</keyword>
<evidence type="ECO:0000256" key="2">
    <source>
        <dbReference type="ARBA" id="ARBA00004141"/>
    </source>
</evidence>
<keyword evidence="10" id="KW-0067">ATP-binding</keyword>
<dbReference type="InterPro" id="IPR036890">
    <property type="entry name" value="HATPase_C_sf"/>
</dbReference>
<dbReference type="Pfam" id="PF13493">
    <property type="entry name" value="DUF4118"/>
    <property type="match status" value="1"/>
</dbReference>
<keyword evidence="5" id="KW-0597">Phosphoprotein</keyword>
<dbReference type="CDD" id="cd00082">
    <property type="entry name" value="HisKA"/>
    <property type="match status" value="1"/>
</dbReference>